<dbReference type="AlphaFoldDB" id="A0AAQ4FII3"/>
<proteinExistence type="predicted"/>
<keyword evidence="2" id="KW-1185">Reference proteome</keyword>
<reference evidence="1 2" key="1">
    <citation type="journal article" date="2023" name="Arcadia Sci">
        <title>De novo assembly of a long-read Amblyomma americanum tick genome.</title>
        <authorList>
            <person name="Chou S."/>
            <person name="Poskanzer K.E."/>
            <person name="Rollins M."/>
            <person name="Thuy-Boun P.S."/>
        </authorList>
    </citation>
    <scope>NUCLEOTIDE SEQUENCE [LARGE SCALE GENOMIC DNA]</scope>
    <source>
        <strain evidence="1">F_SG_1</strain>
        <tissue evidence="1">Salivary glands</tissue>
    </source>
</reference>
<accession>A0AAQ4FII3</accession>
<sequence>MYGLVIARRHASSVQHLSCLTCGISLRSQCRDSRMKPLQIVLCLGLLAAACAATLKTPAVELKAQKTKQDRDLQTSLALVFEAVDNWLEANDGLEPEEAERRLKELLTELAEQHKLLSAIEDDDEDDEDEVRAYGLGKKLKKWRKKAKKILADAAKAVVVNKVVGAAAGALG</sequence>
<dbReference type="EMBL" id="JARKHS020002333">
    <property type="protein sequence ID" value="KAK8786846.1"/>
    <property type="molecule type" value="Genomic_DNA"/>
</dbReference>
<protein>
    <submittedName>
        <fullName evidence="1">Uncharacterized protein</fullName>
    </submittedName>
</protein>
<comment type="caution">
    <text evidence="1">The sequence shown here is derived from an EMBL/GenBank/DDBJ whole genome shotgun (WGS) entry which is preliminary data.</text>
</comment>
<organism evidence="1 2">
    <name type="scientific">Amblyomma americanum</name>
    <name type="common">Lone star tick</name>
    <dbReference type="NCBI Taxonomy" id="6943"/>
    <lineage>
        <taxon>Eukaryota</taxon>
        <taxon>Metazoa</taxon>
        <taxon>Ecdysozoa</taxon>
        <taxon>Arthropoda</taxon>
        <taxon>Chelicerata</taxon>
        <taxon>Arachnida</taxon>
        <taxon>Acari</taxon>
        <taxon>Parasitiformes</taxon>
        <taxon>Ixodida</taxon>
        <taxon>Ixodoidea</taxon>
        <taxon>Ixodidae</taxon>
        <taxon>Amblyomminae</taxon>
        <taxon>Amblyomma</taxon>
    </lineage>
</organism>
<evidence type="ECO:0000313" key="2">
    <source>
        <dbReference type="Proteomes" id="UP001321473"/>
    </source>
</evidence>
<dbReference type="Proteomes" id="UP001321473">
    <property type="component" value="Unassembled WGS sequence"/>
</dbReference>
<gene>
    <name evidence="1" type="ORF">V5799_023367</name>
</gene>
<evidence type="ECO:0000313" key="1">
    <source>
        <dbReference type="EMBL" id="KAK8786846.1"/>
    </source>
</evidence>
<name>A0AAQ4FII3_AMBAM</name>